<evidence type="ECO:0000313" key="2">
    <source>
        <dbReference type="Proteomes" id="UP001331761"/>
    </source>
</evidence>
<organism evidence="1 2">
    <name type="scientific">Trichostrongylus colubriformis</name>
    <name type="common">Black scour worm</name>
    <dbReference type="NCBI Taxonomy" id="6319"/>
    <lineage>
        <taxon>Eukaryota</taxon>
        <taxon>Metazoa</taxon>
        <taxon>Ecdysozoa</taxon>
        <taxon>Nematoda</taxon>
        <taxon>Chromadorea</taxon>
        <taxon>Rhabditida</taxon>
        <taxon>Rhabditina</taxon>
        <taxon>Rhabditomorpha</taxon>
        <taxon>Strongyloidea</taxon>
        <taxon>Trichostrongylidae</taxon>
        <taxon>Trichostrongylus</taxon>
    </lineage>
</organism>
<evidence type="ECO:0000313" key="1">
    <source>
        <dbReference type="EMBL" id="KAK5974039.1"/>
    </source>
</evidence>
<dbReference type="Proteomes" id="UP001331761">
    <property type="component" value="Unassembled WGS sequence"/>
</dbReference>
<reference evidence="1 2" key="1">
    <citation type="submission" date="2019-10" db="EMBL/GenBank/DDBJ databases">
        <title>Assembly and Annotation for the nematode Trichostrongylus colubriformis.</title>
        <authorList>
            <person name="Martin J."/>
        </authorList>
    </citation>
    <scope>NUCLEOTIDE SEQUENCE [LARGE SCALE GENOMIC DNA]</scope>
    <source>
        <strain evidence="1">G859</strain>
        <tissue evidence="1">Whole worm</tissue>
    </source>
</reference>
<dbReference type="AlphaFoldDB" id="A0AAN8IGL9"/>
<sequence>LYAYEVLMIYIANSNGQYRKLKKSKSIEIDLGPHQQWICLLLDGQRNTFNETSICNCWVGIELKETSESVQTFQTFH</sequence>
<comment type="caution">
    <text evidence="1">The sequence shown here is derived from an EMBL/GenBank/DDBJ whole genome shotgun (WGS) entry which is preliminary data.</text>
</comment>
<feature type="non-terminal residue" evidence="1">
    <location>
        <position position="1"/>
    </location>
</feature>
<keyword evidence="2" id="KW-1185">Reference proteome</keyword>
<protein>
    <submittedName>
        <fullName evidence="1">Uncharacterized protein</fullName>
    </submittedName>
</protein>
<dbReference type="EMBL" id="WIXE01014755">
    <property type="protein sequence ID" value="KAK5974039.1"/>
    <property type="molecule type" value="Genomic_DNA"/>
</dbReference>
<name>A0AAN8IGL9_TRICO</name>
<accession>A0AAN8IGL9</accession>
<gene>
    <name evidence="1" type="ORF">GCK32_002121</name>
</gene>
<proteinExistence type="predicted"/>